<evidence type="ECO:0000313" key="13">
    <source>
        <dbReference type="Proteomes" id="UP000218767"/>
    </source>
</evidence>
<dbReference type="EMBL" id="NVUL01000051">
    <property type="protein sequence ID" value="PCI76914.1"/>
    <property type="molecule type" value="Genomic_DNA"/>
</dbReference>
<organism evidence="12 13">
    <name type="scientific">SAR86 cluster bacterium</name>
    <dbReference type="NCBI Taxonomy" id="2030880"/>
    <lineage>
        <taxon>Bacteria</taxon>
        <taxon>Pseudomonadati</taxon>
        <taxon>Pseudomonadota</taxon>
        <taxon>Gammaproteobacteria</taxon>
        <taxon>SAR86 cluster</taxon>
    </lineage>
</organism>
<dbReference type="GO" id="GO:0005524">
    <property type="term" value="F:ATP binding"/>
    <property type="evidence" value="ECO:0007669"/>
    <property type="project" value="UniProtKB-KW"/>
</dbReference>
<evidence type="ECO:0000256" key="1">
    <source>
        <dbReference type="ARBA" id="ARBA00022448"/>
    </source>
</evidence>
<dbReference type="NCBIfam" id="TIGR02142">
    <property type="entry name" value="modC_ABC"/>
    <property type="match status" value="1"/>
</dbReference>
<feature type="domain" description="ABC transporter" evidence="10">
    <location>
        <begin position="6"/>
        <end position="231"/>
    </location>
</feature>
<evidence type="ECO:0000256" key="9">
    <source>
        <dbReference type="PROSITE-ProRule" id="PRU01213"/>
    </source>
</evidence>
<dbReference type="Gene3D" id="3.40.50.300">
    <property type="entry name" value="P-loop containing nucleotide triphosphate hydrolases"/>
    <property type="match status" value="1"/>
</dbReference>
<dbReference type="PROSITE" id="PS51866">
    <property type="entry name" value="MOP"/>
    <property type="match status" value="1"/>
</dbReference>
<protein>
    <submittedName>
        <fullName evidence="12">Molybdenum ABC transporter ATP-binding protein</fullName>
    </submittedName>
</protein>
<evidence type="ECO:0000256" key="8">
    <source>
        <dbReference type="ARBA" id="ARBA00023136"/>
    </source>
</evidence>
<dbReference type="InterPro" id="IPR004606">
    <property type="entry name" value="Mop_domain"/>
</dbReference>
<dbReference type="PROSITE" id="PS50893">
    <property type="entry name" value="ABC_TRANSPORTER_2"/>
    <property type="match status" value="1"/>
</dbReference>
<keyword evidence="4" id="KW-0997">Cell inner membrane</keyword>
<comment type="caution">
    <text evidence="12">The sequence shown here is derived from an EMBL/GenBank/DDBJ whole genome shotgun (WGS) entry which is preliminary data.</text>
</comment>
<accession>A0A2A4X331</accession>
<keyword evidence="6 12" id="KW-0067">ATP-binding</keyword>
<dbReference type="Proteomes" id="UP000218767">
    <property type="component" value="Unassembled WGS sequence"/>
</dbReference>
<reference evidence="13" key="1">
    <citation type="submission" date="2017-08" db="EMBL/GenBank/DDBJ databases">
        <title>A dynamic microbial community with high functional redundancy inhabits the cold, oxic subseafloor aquifer.</title>
        <authorList>
            <person name="Tully B.J."/>
            <person name="Wheat C.G."/>
            <person name="Glazer B.T."/>
            <person name="Huber J.A."/>
        </authorList>
    </citation>
    <scope>NUCLEOTIDE SEQUENCE [LARGE SCALE GENOMIC DNA]</scope>
</reference>
<evidence type="ECO:0000259" key="10">
    <source>
        <dbReference type="PROSITE" id="PS50893"/>
    </source>
</evidence>
<dbReference type="PANTHER" id="PTHR43514:SF10">
    <property type="entry name" value="MOLYBDENUM IMPORT ATP-BINDING PROTEIN MODC 2"/>
    <property type="match status" value="1"/>
</dbReference>
<evidence type="ECO:0000256" key="7">
    <source>
        <dbReference type="ARBA" id="ARBA00022967"/>
    </source>
</evidence>
<dbReference type="InterPro" id="IPR017871">
    <property type="entry name" value="ABC_transporter-like_CS"/>
</dbReference>
<keyword evidence="8" id="KW-0472">Membrane</keyword>
<keyword evidence="2" id="KW-1003">Cell membrane</keyword>
<keyword evidence="5" id="KW-0547">Nucleotide-binding</keyword>
<dbReference type="GO" id="GO:0140359">
    <property type="term" value="F:ABC-type transporter activity"/>
    <property type="evidence" value="ECO:0007669"/>
    <property type="project" value="InterPro"/>
</dbReference>
<dbReference type="SUPFAM" id="SSF50331">
    <property type="entry name" value="MOP-like"/>
    <property type="match status" value="1"/>
</dbReference>
<dbReference type="InterPro" id="IPR011868">
    <property type="entry name" value="ModC_ABC_ATP-bd"/>
</dbReference>
<keyword evidence="1" id="KW-0813">Transport</keyword>
<evidence type="ECO:0000313" key="12">
    <source>
        <dbReference type="EMBL" id="PCI76914.1"/>
    </source>
</evidence>
<dbReference type="GO" id="GO:0016020">
    <property type="term" value="C:membrane"/>
    <property type="evidence" value="ECO:0007669"/>
    <property type="project" value="InterPro"/>
</dbReference>
<dbReference type="PANTHER" id="PTHR43514">
    <property type="entry name" value="ABC TRANSPORTER I FAMILY MEMBER 10"/>
    <property type="match status" value="1"/>
</dbReference>
<feature type="domain" description="Mop" evidence="11">
    <location>
        <begin position="296"/>
        <end position="360"/>
    </location>
</feature>
<dbReference type="Pfam" id="PF03459">
    <property type="entry name" value="TOBE"/>
    <property type="match status" value="1"/>
</dbReference>
<dbReference type="GO" id="GO:0016887">
    <property type="term" value="F:ATP hydrolysis activity"/>
    <property type="evidence" value="ECO:0007669"/>
    <property type="project" value="InterPro"/>
</dbReference>
<dbReference type="InterPro" id="IPR005116">
    <property type="entry name" value="Transp-assoc_OB_typ1"/>
</dbReference>
<dbReference type="InterPro" id="IPR003593">
    <property type="entry name" value="AAA+_ATPase"/>
</dbReference>
<sequence>MIEAALQLSKSDFKLDACFSVPGRGVTAVFGPSGCGKTTLLRAIAGLEPDTRGSLSVNAEQWLGAQGCRAVEERRVGVVFQNPSLFPHLTVEENLLYGRRRLRKVTKLIETKELIASLEIEKLLLRYPEGLSGGEKQRVALGRALLAEPKLLLMDEPLSALDQSSREKLMLLLESFLQEIDIPVFYVTHSSEEVARLADNLVLLADGAVTDHGSIQDVLGAVDGELSRSDTAFSVIEGQIATKQLPGLISVDCGTGIVFQVPDSTSMSGKRYQPGSGVRLRIRARDVSLCLEQPKQSSILNILPAVIAELAAEPYNGSRVVKLDMAGKQLLSKISEYSVQQLELRAGQSVFAQIKSAALI</sequence>
<dbReference type="SMART" id="SM00382">
    <property type="entry name" value="AAA"/>
    <property type="match status" value="1"/>
</dbReference>
<dbReference type="InterPro" id="IPR050334">
    <property type="entry name" value="Molybdenum_import_ModC"/>
</dbReference>
<evidence type="ECO:0000256" key="6">
    <source>
        <dbReference type="ARBA" id="ARBA00022840"/>
    </source>
</evidence>
<evidence type="ECO:0000256" key="2">
    <source>
        <dbReference type="ARBA" id="ARBA00022475"/>
    </source>
</evidence>
<evidence type="ECO:0000256" key="4">
    <source>
        <dbReference type="ARBA" id="ARBA00022519"/>
    </source>
</evidence>
<dbReference type="AlphaFoldDB" id="A0A2A4X331"/>
<dbReference type="GO" id="GO:0015098">
    <property type="term" value="F:molybdate ion transmembrane transporter activity"/>
    <property type="evidence" value="ECO:0007669"/>
    <property type="project" value="InterPro"/>
</dbReference>
<dbReference type="InterPro" id="IPR027417">
    <property type="entry name" value="P-loop_NTPase"/>
</dbReference>
<keyword evidence="3 9" id="KW-0500">Molybdenum</keyword>
<evidence type="ECO:0000259" key="11">
    <source>
        <dbReference type="PROSITE" id="PS51866"/>
    </source>
</evidence>
<dbReference type="InterPro" id="IPR008995">
    <property type="entry name" value="Mo/tungstate-bd_C_term_dom"/>
</dbReference>
<evidence type="ECO:0000256" key="5">
    <source>
        <dbReference type="ARBA" id="ARBA00022741"/>
    </source>
</evidence>
<dbReference type="Pfam" id="PF00005">
    <property type="entry name" value="ABC_tran"/>
    <property type="match status" value="1"/>
</dbReference>
<name>A0A2A4X331_9GAMM</name>
<dbReference type="Gene3D" id="2.40.50.100">
    <property type="match status" value="1"/>
</dbReference>
<gene>
    <name evidence="12" type="primary">modC</name>
    <name evidence="12" type="ORF">COB20_09530</name>
</gene>
<dbReference type="PROSITE" id="PS00211">
    <property type="entry name" value="ABC_TRANSPORTER_1"/>
    <property type="match status" value="1"/>
</dbReference>
<keyword evidence="7" id="KW-1278">Translocase</keyword>
<evidence type="ECO:0000256" key="3">
    <source>
        <dbReference type="ARBA" id="ARBA00022505"/>
    </source>
</evidence>
<dbReference type="SUPFAM" id="SSF52540">
    <property type="entry name" value="P-loop containing nucleoside triphosphate hydrolases"/>
    <property type="match status" value="1"/>
</dbReference>
<proteinExistence type="predicted"/>
<dbReference type="InterPro" id="IPR003439">
    <property type="entry name" value="ABC_transporter-like_ATP-bd"/>
</dbReference>